<accession>A0A642USX8</accession>
<evidence type="ECO:0000256" key="1">
    <source>
        <dbReference type="ARBA" id="ARBA00001668"/>
    </source>
</evidence>
<evidence type="ECO:0000256" key="4">
    <source>
        <dbReference type="ARBA" id="ARBA00022801"/>
    </source>
</evidence>
<keyword evidence="8" id="KW-0511">Multifunctional enzyme</keyword>
<dbReference type="VEuPathDB" id="FungiDB:TRICI_005424"/>
<proteinExistence type="inferred from homology"/>
<keyword evidence="13" id="KW-1185">Reference proteome</keyword>
<feature type="region of interest" description="Disordered" evidence="10">
    <location>
        <begin position="298"/>
        <end position="357"/>
    </location>
</feature>
<keyword evidence="3" id="KW-0227">DNA damage</keyword>
<dbReference type="GO" id="GO:0003684">
    <property type="term" value="F:damaged DNA binding"/>
    <property type="evidence" value="ECO:0007669"/>
    <property type="project" value="InterPro"/>
</dbReference>
<evidence type="ECO:0000256" key="2">
    <source>
        <dbReference type="ARBA" id="ARBA00009409"/>
    </source>
</evidence>
<comment type="catalytic activity">
    <reaction evidence="1">
        <text>Hydrolysis of DNA containing ring-opened 7-methylguanine residues, releasing 2,6-diamino-4-hydroxy-5-(N-methyl)formamidopyrimidine.</text>
        <dbReference type="EC" id="3.2.2.23"/>
    </reaction>
</comment>
<dbReference type="GO" id="GO:0003906">
    <property type="term" value="F:DNA-(apurinic or apyrimidinic site) endonuclease activity"/>
    <property type="evidence" value="ECO:0007669"/>
    <property type="project" value="InterPro"/>
</dbReference>
<dbReference type="InterPro" id="IPR012319">
    <property type="entry name" value="FPG_cat"/>
</dbReference>
<dbReference type="GO" id="GO:0008270">
    <property type="term" value="F:zinc ion binding"/>
    <property type="evidence" value="ECO:0007669"/>
    <property type="project" value="InterPro"/>
</dbReference>
<protein>
    <recommendedName>
        <fullName evidence="11">Formamidopyrimidine-DNA glycosylase catalytic domain-containing protein</fullName>
    </recommendedName>
</protein>
<dbReference type="InterPro" id="IPR015886">
    <property type="entry name" value="H2TH_FPG"/>
</dbReference>
<dbReference type="SUPFAM" id="SSF81624">
    <property type="entry name" value="N-terminal domain of MutM-like DNA repair proteins"/>
    <property type="match status" value="1"/>
</dbReference>
<dbReference type="AlphaFoldDB" id="A0A642USX8"/>
<dbReference type="SMART" id="SM01232">
    <property type="entry name" value="H2TH"/>
    <property type="match status" value="1"/>
</dbReference>
<evidence type="ECO:0000256" key="8">
    <source>
        <dbReference type="ARBA" id="ARBA00023268"/>
    </source>
</evidence>
<dbReference type="PANTHER" id="PTHR22993:SF9">
    <property type="entry name" value="FORMAMIDOPYRIMIDINE-DNA GLYCOSYLASE"/>
    <property type="match status" value="1"/>
</dbReference>
<dbReference type="PANTHER" id="PTHR22993">
    <property type="entry name" value="FORMAMIDOPYRIMIDINE-DNA GLYCOSYLASE"/>
    <property type="match status" value="1"/>
</dbReference>
<evidence type="ECO:0000256" key="10">
    <source>
        <dbReference type="SAM" id="MobiDB-lite"/>
    </source>
</evidence>
<gene>
    <name evidence="12" type="ORF">TRICI_005424</name>
</gene>
<dbReference type="Gene3D" id="3.20.190.10">
    <property type="entry name" value="MutM-like, N-terminal"/>
    <property type="match status" value="1"/>
</dbReference>
<comment type="similarity">
    <text evidence="2">Belongs to the FPG family.</text>
</comment>
<evidence type="ECO:0000256" key="7">
    <source>
        <dbReference type="ARBA" id="ARBA00023239"/>
    </source>
</evidence>
<reference evidence="12" key="1">
    <citation type="journal article" date="2019" name="G3 (Bethesda)">
        <title>Genome Assemblies of Two Rare Opportunistic Yeast Pathogens: Diutina rugosa (syn. Candida rugosa) and Trichomonascus ciferrii (syn. Candida ciferrii).</title>
        <authorList>
            <person name="Mixao V."/>
            <person name="Saus E."/>
            <person name="Hansen A.P."/>
            <person name="Lass-Florl C."/>
            <person name="Gabaldon T."/>
        </authorList>
    </citation>
    <scope>NUCLEOTIDE SEQUENCE</scope>
    <source>
        <strain evidence="12">CBS 4856</strain>
    </source>
</reference>
<dbReference type="SUPFAM" id="SSF46946">
    <property type="entry name" value="S13-like H2TH domain"/>
    <property type="match status" value="1"/>
</dbReference>
<dbReference type="OrthoDB" id="444592at2759"/>
<evidence type="ECO:0000256" key="3">
    <source>
        <dbReference type="ARBA" id="ARBA00022763"/>
    </source>
</evidence>
<dbReference type="Proteomes" id="UP000761534">
    <property type="component" value="Unassembled WGS sequence"/>
</dbReference>
<evidence type="ECO:0000256" key="6">
    <source>
        <dbReference type="ARBA" id="ARBA00023204"/>
    </source>
</evidence>
<keyword evidence="6" id="KW-0234">DNA repair</keyword>
<evidence type="ECO:0000256" key="5">
    <source>
        <dbReference type="ARBA" id="ARBA00023125"/>
    </source>
</evidence>
<dbReference type="GO" id="GO:0016829">
    <property type="term" value="F:lyase activity"/>
    <property type="evidence" value="ECO:0007669"/>
    <property type="project" value="UniProtKB-KW"/>
</dbReference>
<dbReference type="GO" id="GO:0008534">
    <property type="term" value="F:oxidized purine nucleobase lesion DNA N-glycosylase activity"/>
    <property type="evidence" value="ECO:0007669"/>
    <property type="project" value="UniProtKB-EC"/>
</dbReference>
<name>A0A642USX8_9ASCO</name>
<dbReference type="GO" id="GO:0005634">
    <property type="term" value="C:nucleus"/>
    <property type="evidence" value="ECO:0007669"/>
    <property type="project" value="TreeGrafter"/>
</dbReference>
<evidence type="ECO:0000256" key="9">
    <source>
        <dbReference type="ARBA" id="ARBA00023295"/>
    </source>
</evidence>
<dbReference type="SMART" id="SM00898">
    <property type="entry name" value="Fapy_DNA_glyco"/>
    <property type="match status" value="1"/>
</dbReference>
<dbReference type="InterPro" id="IPR010979">
    <property type="entry name" value="Ribosomal_uS13-like_H2TH"/>
</dbReference>
<feature type="domain" description="Formamidopyrimidine-DNA glycosylase catalytic" evidence="11">
    <location>
        <begin position="1"/>
        <end position="155"/>
    </location>
</feature>
<organism evidence="12 13">
    <name type="scientific">Trichomonascus ciferrii</name>
    <dbReference type="NCBI Taxonomy" id="44093"/>
    <lineage>
        <taxon>Eukaryota</taxon>
        <taxon>Fungi</taxon>
        <taxon>Dikarya</taxon>
        <taxon>Ascomycota</taxon>
        <taxon>Saccharomycotina</taxon>
        <taxon>Dipodascomycetes</taxon>
        <taxon>Dipodascales</taxon>
        <taxon>Trichomonascaceae</taxon>
        <taxon>Trichomonascus</taxon>
        <taxon>Trichomonascus ciferrii complex</taxon>
    </lineage>
</organism>
<dbReference type="InterPro" id="IPR035937">
    <property type="entry name" value="FPG_N"/>
</dbReference>
<dbReference type="EMBL" id="SWFS01000425">
    <property type="protein sequence ID" value="KAA8904727.1"/>
    <property type="molecule type" value="Genomic_DNA"/>
</dbReference>
<evidence type="ECO:0000259" key="11">
    <source>
        <dbReference type="PROSITE" id="PS51068"/>
    </source>
</evidence>
<dbReference type="PROSITE" id="PS51068">
    <property type="entry name" value="FPG_CAT"/>
    <property type="match status" value="1"/>
</dbReference>
<keyword evidence="4" id="KW-0378">Hydrolase</keyword>
<keyword evidence="9" id="KW-0326">Glycosidase</keyword>
<comment type="caution">
    <text evidence="12">The sequence shown here is derived from an EMBL/GenBank/DDBJ whole genome shotgun (WGS) entry which is preliminary data.</text>
</comment>
<evidence type="ECO:0000313" key="13">
    <source>
        <dbReference type="Proteomes" id="UP000761534"/>
    </source>
</evidence>
<keyword evidence="5" id="KW-0238">DNA-binding</keyword>
<dbReference type="Gene3D" id="1.10.8.50">
    <property type="match status" value="1"/>
</dbReference>
<sequence length="357" mass="41250">MNVRLLNKTNDRLARFLVGKTVKSVEAGVDDKLFVSPLTNVLFKETLEGLKVVEANRHGKYFWIRFHDSPKVALFHFGMTGWIKVRNIETHFIAMENGGDKKIAEIFKNEEDKKKQAENSFTENPDMEWPPKFHKFILKTDDDMEFAFTDPRRLGRIRVLDASTDEELMNQEPLKRQGIDFSDPKNRWDYETFSKEISRRKLPVKSLLMKQEVFAGVGNWVASPEQMTNDLPEDMMRTFHDKVVEICEFVVKVEGNTAAFPEDFLMLYRWGKGRKDQVKTPQGYVVKHLEVGGRTSSYIPELQKKAGSGAEKRKTDSNSESSKRQKVKSESEEEESEEKSRPTATTRSGRTSRKPKN</sequence>
<evidence type="ECO:0000313" key="12">
    <source>
        <dbReference type="EMBL" id="KAA8904727.1"/>
    </source>
</evidence>
<keyword evidence="7" id="KW-0456">Lyase</keyword>
<dbReference type="Pfam" id="PF01149">
    <property type="entry name" value="Fapy_DNA_glyco"/>
    <property type="match status" value="1"/>
</dbReference>
<dbReference type="GO" id="GO:0006284">
    <property type="term" value="P:base-excision repair"/>
    <property type="evidence" value="ECO:0007669"/>
    <property type="project" value="InterPro"/>
</dbReference>
<feature type="compositionally biased region" description="Basic and acidic residues" evidence="10">
    <location>
        <begin position="310"/>
        <end position="330"/>
    </location>
</feature>